<dbReference type="Proteomes" id="UP000656732">
    <property type="component" value="Unassembled WGS sequence"/>
</dbReference>
<dbReference type="EMBL" id="BMTU01000001">
    <property type="protein sequence ID" value="GGQ63237.1"/>
    <property type="molecule type" value="Genomic_DNA"/>
</dbReference>
<protein>
    <submittedName>
        <fullName evidence="2">Uncharacterized protein</fullName>
    </submittedName>
</protein>
<feature type="region of interest" description="Disordered" evidence="1">
    <location>
        <begin position="68"/>
        <end position="88"/>
    </location>
</feature>
<evidence type="ECO:0000313" key="3">
    <source>
        <dbReference type="Proteomes" id="UP000656732"/>
    </source>
</evidence>
<reference evidence="2" key="1">
    <citation type="journal article" date="2014" name="Int. J. Syst. Evol. Microbiol.">
        <title>Complete genome sequence of Corynebacterium casei LMG S-19264T (=DSM 44701T), isolated from a smear-ripened cheese.</title>
        <authorList>
            <consortium name="US DOE Joint Genome Institute (JGI-PGF)"/>
            <person name="Walter F."/>
            <person name="Albersmeier A."/>
            <person name="Kalinowski J."/>
            <person name="Ruckert C."/>
        </authorList>
    </citation>
    <scope>NUCLEOTIDE SEQUENCE</scope>
    <source>
        <strain evidence="2">JCM 4403</strain>
    </source>
</reference>
<accession>A0A918BH10</accession>
<evidence type="ECO:0000256" key="1">
    <source>
        <dbReference type="SAM" id="MobiDB-lite"/>
    </source>
</evidence>
<keyword evidence="3" id="KW-1185">Reference proteome</keyword>
<sequence>MRVACGPQAGEDARAWQGAQACEDTSEGGQPGGSFRTEAGEEADPAWGSGSASVPYGRTGRCVHLTGGFPGEERASGAGRRGAPGRSAWWNPTPCGSVILATLDKGCAQMSGS</sequence>
<name>A0A918BH10_9ACTN</name>
<reference evidence="2" key="2">
    <citation type="submission" date="2020-09" db="EMBL/GenBank/DDBJ databases">
        <authorList>
            <person name="Sun Q."/>
            <person name="Ohkuma M."/>
        </authorList>
    </citation>
    <scope>NUCLEOTIDE SEQUENCE</scope>
    <source>
        <strain evidence="2">JCM 4403</strain>
    </source>
</reference>
<comment type="caution">
    <text evidence="2">The sequence shown here is derived from an EMBL/GenBank/DDBJ whole genome shotgun (WGS) entry which is preliminary data.</text>
</comment>
<organism evidence="2 3">
    <name type="scientific">Streptomyces pilosus</name>
    <dbReference type="NCBI Taxonomy" id="28893"/>
    <lineage>
        <taxon>Bacteria</taxon>
        <taxon>Bacillati</taxon>
        <taxon>Actinomycetota</taxon>
        <taxon>Actinomycetes</taxon>
        <taxon>Kitasatosporales</taxon>
        <taxon>Streptomycetaceae</taxon>
        <taxon>Streptomyces</taxon>
    </lineage>
</organism>
<evidence type="ECO:0000313" key="2">
    <source>
        <dbReference type="EMBL" id="GGQ63237.1"/>
    </source>
</evidence>
<gene>
    <name evidence="2" type="ORF">GCM10010280_06860</name>
</gene>
<proteinExistence type="predicted"/>
<dbReference type="AlphaFoldDB" id="A0A918BH10"/>
<feature type="region of interest" description="Disordered" evidence="1">
    <location>
        <begin position="1"/>
        <end position="53"/>
    </location>
</feature>